<dbReference type="STRING" id="31234.E3N4M2"/>
<feature type="domain" description="C2H2-type" evidence="3">
    <location>
        <begin position="306"/>
        <end position="333"/>
    </location>
</feature>
<dbReference type="GO" id="GO:0008270">
    <property type="term" value="F:zinc ion binding"/>
    <property type="evidence" value="ECO:0007669"/>
    <property type="project" value="UniProtKB-KW"/>
</dbReference>
<keyword evidence="1" id="KW-0862">Zinc</keyword>
<dbReference type="SUPFAM" id="SSF57667">
    <property type="entry name" value="beta-beta-alpha zinc fingers"/>
    <property type="match status" value="1"/>
</dbReference>
<evidence type="ECO:0000256" key="1">
    <source>
        <dbReference type="PROSITE-ProRule" id="PRU00042"/>
    </source>
</evidence>
<feature type="region of interest" description="Disordered" evidence="2">
    <location>
        <begin position="146"/>
        <end position="211"/>
    </location>
</feature>
<sequence>MNIFKDLTWEELQELDEFREEDAPEIRGEDPDLENLYSSGDEEDDDDIESIMTRPESRDSKNWSDVHDDDDQDALEDNGLDSLSDHDEEEEEEIMDTKSEVNYGGEKVALETEKPLETEQKKQERGRKRQQKMTDYMKILTKKAFVDSKEDSDNDSERAISVDSDVDDLDGSDLSELSDMSYNADVKDVSGKMEREINSSKPSPEKLNDFGDRCVLRYQSAQKLAKEYKKEDSNEAKLAEKVEEKKGPQRKKNKESKVKQQRMNEPNLRNELEKNFERTQKQEEEMIKDVKMVLDSSDEDPKIAERQCEQCFKVFVSKNKMQRHMKTHTDQIDANCDICRTPVKYSYNLVHHLKKCAQKLRTPCGEDELKKYYPRFMDEFEKFRADNLSDLPELPADFKFDDLGFIVEKNDPTRFSYTNYEFGKGLKNYEKKKNEEEKEDSDIEKEIASDDEET</sequence>
<dbReference type="OrthoDB" id="8919667at2759"/>
<feature type="compositionally biased region" description="Acidic residues" evidence="2">
    <location>
        <begin position="40"/>
        <end position="49"/>
    </location>
</feature>
<evidence type="ECO:0000313" key="5">
    <source>
        <dbReference type="Proteomes" id="UP000008281"/>
    </source>
</evidence>
<dbReference type="AlphaFoldDB" id="E3N4M2"/>
<organism evidence="5">
    <name type="scientific">Caenorhabditis remanei</name>
    <name type="common">Caenorhabditis vulgaris</name>
    <dbReference type="NCBI Taxonomy" id="31234"/>
    <lineage>
        <taxon>Eukaryota</taxon>
        <taxon>Metazoa</taxon>
        <taxon>Ecdysozoa</taxon>
        <taxon>Nematoda</taxon>
        <taxon>Chromadorea</taxon>
        <taxon>Rhabditida</taxon>
        <taxon>Rhabditina</taxon>
        <taxon>Rhabditomorpha</taxon>
        <taxon>Rhabditoidea</taxon>
        <taxon>Rhabditidae</taxon>
        <taxon>Peloderinae</taxon>
        <taxon>Caenorhabditis</taxon>
    </lineage>
</organism>
<dbReference type="PROSITE" id="PS00028">
    <property type="entry name" value="ZINC_FINGER_C2H2_1"/>
    <property type="match status" value="1"/>
</dbReference>
<dbReference type="InterPro" id="IPR036236">
    <property type="entry name" value="Znf_C2H2_sf"/>
</dbReference>
<dbReference type="Proteomes" id="UP000008281">
    <property type="component" value="Unassembled WGS sequence"/>
</dbReference>
<keyword evidence="1" id="KW-0863">Zinc-finger</keyword>
<dbReference type="Gene3D" id="3.30.160.60">
    <property type="entry name" value="Classic Zinc Finger"/>
    <property type="match status" value="1"/>
</dbReference>
<feature type="compositionally biased region" description="Basic and acidic residues" evidence="2">
    <location>
        <begin position="146"/>
        <end position="160"/>
    </location>
</feature>
<feature type="compositionally biased region" description="Acidic residues" evidence="2">
    <location>
        <begin position="437"/>
        <end position="454"/>
    </location>
</feature>
<accession>E3N4M2</accession>
<evidence type="ECO:0000259" key="3">
    <source>
        <dbReference type="PROSITE" id="PS50157"/>
    </source>
</evidence>
<dbReference type="InParanoid" id="E3N4M2"/>
<dbReference type="Pfam" id="PF13894">
    <property type="entry name" value="zf-C2H2_4"/>
    <property type="match status" value="1"/>
</dbReference>
<proteinExistence type="predicted"/>
<dbReference type="InterPro" id="IPR013087">
    <property type="entry name" value="Znf_C2H2_type"/>
</dbReference>
<evidence type="ECO:0000313" key="4">
    <source>
        <dbReference type="EMBL" id="EFO85587.1"/>
    </source>
</evidence>
<feature type="region of interest" description="Disordered" evidence="2">
    <location>
        <begin position="18"/>
        <end position="134"/>
    </location>
</feature>
<feature type="compositionally biased region" description="Basic and acidic residues" evidence="2">
    <location>
        <begin position="185"/>
        <end position="211"/>
    </location>
</feature>
<keyword evidence="1" id="KW-0479">Metal-binding</keyword>
<feature type="compositionally biased region" description="Basic and acidic residues" evidence="2">
    <location>
        <begin position="108"/>
        <end position="123"/>
    </location>
</feature>
<feature type="region of interest" description="Disordered" evidence="2">
    <location>
        <begin position="227"/>
        <end position="273"/>
    </location>
</feature>
<reference evidence="4" key="1">
    <citation type="submission" date="2007-07" db="EMBL/GenBank/DDBJ databases">
        <title>PCAP assembly of the Caenorhabditis remanei genome.</title>
        <authorList>
            <consortium name="The Caenorhabditis remanei Sequencing Consortium"/>
            <person name="Wilson R.K."/>
        </authorList>
    </citation>
    <scope>NUCLEOTIDE SEQUENCE [LARGE SCALE GENOMIC DNA]</scope>
    <source>
        <strain evidence="4">PB4641</strain>
    </source>
</reference>
<feature type="compositionally biased region" description="Acidic residues" evidence="2">
    <location>
        <begin position="67"/>
        <end position="79"/>
    </location>
</feature>
<feature type="region of interest" description="Disordered" evidence="2">
    <location>
        <begin position="431"/>
        <end position="454"/>
    </location>
</feature>
<feature type="compositionally biased region" description="Basic and acidic residues" evidence="2">
    <location>
        <begin position="227"/>
        <end position="247"/>
    </location>
</feature>
<feature type="compositionally biased region" description="Acidic residues" evidence="2">
    <location>
        <begin position="164"/>
        <end position="173"/>
    </location>
</feature>
<name>E3N4M2_CAERE</name>
<gene>
    <name evidence="4" type="ORF">CRE_29117</name>
</gene>
<protein>
    <recommendedName>
        <fullName evidence="3">C2H2-type domain-containing protein</fullName>
    </recommendedName>
</protein>
<keyword evidence="5" id="KW-1185">Reference proteome</keyword>
<dbReference type="EMBL" id="DS268526">
    <property type="protein sequence ID" value="EFO85587.1"/>
    <property type="molecule type" value="Genomic_DNA"/>
</dbReference>
<dbReference type="SMART" id="SM00355">
    <property type="entry name" value="ZnF_C2H2"/>
    <property type="match status" value="1"/>
</dbReference>
<dbReference type="PROSITE" id="PS50157">
    <property type="entry name" value="ZINC_FINGER_C2H2_2"/>
    <property type="match status" value="1"/>
</dbReference>
<feature type="compositionally biased region" description="Basic and acidic residues" evidence="2">
    <location>
        <begin position="55"/>
        <end position="66"/>
    </location>
</feature>
<evidence type="ECO:0000256" key="2">
    <source>
        <dbReference type="SAM" id="MobiDB-lite"/>
    </source>
</evidence>
<dbReference type="eggNOG" id="KOG1721">
    <property type="taxonomic scope" value="Eukaryota"/>
</dbReference>
<dbReference type="FunCoup" id="E3N4M2">
    <property type="interactions" value="480"/>
</dbReference>
<dbReference type="HOGENOM" id="CLU_603042_0_0_1"/>